<comment type="similarity">
    <text evidence="1">Belongs to the type-I restriction system S methylase family.</text>
</comment>
<feature type="domain" description="Type I restriction modification DNA specificity" evidence="4">
    <location>
        <begin position="9"/>
        <end position="187"/>
    </location>
</feature>
<evidence type="ECO:0000259" key="4">
    <source>
        <dbReference type="Pfam" id="PF01420"/>
    </source>
</evidence>
<evidence type="ECO:0000256" key="1">
    <source>
        <dbReference type="ARBA" id="ARBA00010923"/>
    </source>
</evidence>
<evidence type="ECO:0000313" key="5">
    <source>
        <dbReference type="EMBL" id="PQJ68230.1"/>
    </source>
</evidence>
<organism evidence="5 6">
    <name type="scientific">Photobacterium angustum</name>
    <dbReference type="NCBI Taxonomy" id="661"/>
    <lineage>
        <taxon>Bacteria</taxon>
        <taxon>Pseudomonadati</taxon>
        <taxon>Pseudomonadota</taxon>
        <taxon>Gammaproteobacteria</taxon>
        <taxon>Vibrionales</taxon>
        <taxon>Vibrionaceae</taxon>
        <taxon>Photobacterium</taxon>
    </lineage>
</organism>
<dbReference type="GO" id="GO:0003677">
    <property type="term" value="F:DNA binding"/>
    <property type="evidence" value="ECO:0007669"/>
    <property type="project" value="UniProtKB-KW"/>
</dbReference>
<evidence type="ECO:0000256" key="3">
    <source>
        <dbReference type="ARBA" id="ARBA00023125"/>
    </source>
</evidence>
<keyword evidence="2" id="KW-0680">Restriction system</keyword>
<evidence type="ECO:0000313" key="6">
    <source>
        <dbReference type="Proteomes" id="UP000238730"/>
    </source>
</evidence>
<protein>
    <recommendedName>
        <fullName evidence="4">Type I restriction modification DNA specificity domain-containing protein</fullName>
    </recommendedName>
</protein>
<dbReference type="AlphaFoldDB" id="A0A2S7W1K7"/>
<dbReference type="SUPFAM" id="SSF116734">
    <property type="entry name" value="DNA methylase specificity domain"/>
    <property type="match status" value="2"/>
</dbReference>
<comment type="caution">
    <text evidence="5">The sequence shown here is derived from an EMBL/GenBank/DDBJ whole genome shotgun (WGS) entry which is preliminary data.</text>
</comment>
<keyword evidence="3" id="KW-0238">DNA-binding</keyword>
<dbReference type="GO" id="GO:0009307">
    <property type="term" value="P:DNA restriction-modification system"/>
    <property type="evidence" value="ECO:0007669"/>
    <property type="project" value="UniProtKB-KW"/>
</dbReference>
<proteinExistence type="inferred from homology"/>
<dbReference type="PANTHER" id="PTHR30408">
    <property type="entry name" value="TYPE-1 RESTRICTION ENZYME ECOKI SPECIFICITY PROTEIN"/>
    <property type="match status" value="1"/>
</dbReference>
<dbReference type="InterPro" id="IPR044946">
    <property type="entry name" value="Restrct_endonuc_typeI_TRD_sf"/>
</dbReference>
<evidence type="ECO:0000256" key="2">
    <source>
        <dbReference type="ARBA" id="ARBA00022747"/>
    </source>
</evidence>
<dbReference type="EMBL" id="MSCJ01000001">
    <property type="protein sequence ID" value="PQJ68230.1"/>
    <property type="molecule type" value="Genomic_DNA"/>
</dbReference>
<name>A0A2S7W1K7_PHOAN</name>
<dbReference type="InterPro" id="IPR000055">
    <property type="entry name" value="Restrct_endonuc_typeI_TRD"/>
</dbReference>
<dbReference type="Pfam" id="PF01420">
    <property type="entry name" value="Methylase_S"/>
    <property type="match status" value="1"/>
</dbReference>
<reference evidence="5 6" key="1">
    <citation type="submission" date="2016-12" db="EMBL/GenBank/DDBJ databases">
        <title>Diversity of luminous bacteria.</title>
        <authorList>
            <person name="Yoshizawa S."/>
            <person name="Kogure K."/>
        </authorList>
    </citation>
    <scope>NUCLEOTIDE SEQUENCE [LARGE SCALE GENOMIC DNA]</scope>
    <source>
        <strain evidence="5 6">LC1-200</strain>
    </source>
</reference>
<dbReference type="InterPro" id="IPR052021">
    <property type="entry name" value="Type-I_RS_S_subunit"/>
</dbReference>
<dbReference type="PANTHER" id="PTHR30408:SF13">
    <property type="entry name" value="TYPE I RESTRICTION ENZYME HINDI SPECIFICITY SUBUNIT"/>
    <property type="match status" value="1"/>
</dbReference>
<gene>
    <name evidence="5" type="ORF">BTO08_13015</name>
</gene>
<accession>A0A2S7W1K7</accession>
<dbReference type="Gene3D" id="3.90.220.20">
    <property type="entry name" value="DNA methylase specificity domains"/>
    <property type="match status" value="2"/>
</dbReference>
<sequence>MISTINDKLGDLVKAGGGKIHTGPFGSQLHAEDYVKVGVPCIMPANMKDNRVDLSNIAFITEEDANRLSKYIVKEGDIVYSRRGNVTLKALIREKEAGYFCGTGCLLLRPGSKFDSRFLTQYLSTPTLQNWIVKQAVGATMPNLNTGILSSVPFNGPVKEIQEKLANVIYSIEDKIELNNCINSELEAIAKTLYDFWFVQFDFPDTDGRPYKSSGGKMVYNESLDREIPVEWNVNFLSDWIKSDKTGDWGKEAQEGNYTLRVDCIRGADINGINGSGKVAAPNRFILKKNEHKLLSPFDFVIEISGGSPTQSTGRLSGITKEVLERFEHPVICSNFCKAISLKNISYFYNFTYMWQWIYDHEILFGWEGKTSGIKNLLFDSFVTKYSVAMPPEILAQKFYDFVSPLQSKKQNLLKENSELEALRDWLLPMLMNGQVTVK</sequence>
<dbReference type="OrthoDB" id="398435at2"/>
<dbReference type="Proteomes" id="UP000238730">
    <property type="component" value="Unassembled WGS sequence"/>
</dbReference>
<dbReference type="RefSeq" id="WP_105061202.1">
    <property type="nucleotide sequence ID" value="NZ_MSCJ01000001.1"/>
</dbReference>